<dbReference type="SMART" id="SM00369">
    <property type="entry name" value="LRR_TYP"/>
    <property type="match status" value="4"/>
</dbReference>
<organism evidence="5 7">
    <name type="scientific">Hyalella azteca</name>
    <name type="common">Amphipod</name>
    <dbReference type="NCBI Taxonomy" id="294128"/>
    <lineage>
        <taxon>Eukaryota</taxon>
        <taxon>Metazoa</taxon>
        <taxon>Ecdysozoa</taxon>
        <taxon>Arthropoda</taxon>
        <taxon>Crustacea</taxon>
        <taxon>Multicrustacea</taxon>
        <taxon>Malacostraca</taxon>
        <taxon>Eumalacostraca</taxon>
        <taxon>Peracarida</taxon>
        <taxon>Amphipoda</taxon>
        <taxon>Senticaudata</taxon>
        <taxon>Talitrida</taxon>
        <taxon>Talitroidea</taxon>
        <taxon>Hyalellidae</taxon>
        <taxon>Hyalella</taxon>
    </lineage>
</organism>
<evidence type="ECO:0000313" key="7">
    <source>
        <dbReference type="RefSeq" id="XP_018011271.1"/>
    </source>
</evidence>
<keyword evidence="1" id="KW-0433">Leucine-rich repeat</keyword>
<dbReference type="PANTHER" id="PTHR48051">
    <property type="match status" value="1"/>
</dbReference>
<dbReference type="PROSITE" id="PS51450">
    <property type="entry name" value="LRR"/>
    <property type="match status" value="1"/>
</dbReference>
<accession>A0A8B7NCK0</accession>
<evidence type="ECO:0000313" key="9">
    <source>
        <dbReference type="RefSeq" id="XP_047738458.1"/>
    </source>
</evidence>
<evidence type="ECO:0000256" key="3">
    <source>
        <dbReference type="ARBA" id="ARBA00023242"/>
    </source>
</evidence>
<dbReference type="CTD" id="34449"/>
<dbReference type="Proteomes" id="UP000694843">
    <property type="component" value="Unplaced"/>
</dbReference>
<gene>
    <name evidence="6 7 8 9" type="primary">LOC108668546</name>
</gene>
<protein>
    <submittedName>
        <fullName evidence="6 7">Leucine-rich repeat and death domain-containing protein 1 isoform X1</fullName>
    </submittedName>
</protein>
<dbReference type="SMART" id="SM00364">
    <property type="entry name" value="LRR_BAC"/>
    <property type="match status" value="5"/>
</dbReference>
<dbReference type="OMA" id="GELNDWC"/>
<keyword evidence="3" id="KW-0539">Nucleus</keyword>
<dbReference type="RefSeq" id="XP_047738458.1">
    <property type="nucleotide sequence ID" value="XM_047882502.1"/>
</dbReference>
<evidence type="ECO:0000256" key="1">
    <source>
        <dbReference type="ARBA" id="ARBA00022614"/>
    </source>
</evidence>
<dbReference type="PANTHER" id="PTHR48051:SF52">
    <property type="entry name" value="LEUCINE-RICH REPEAT PROTEIN 1"/>
    <property type="match status" value="1"/>
</dbReference>
<dbReference type="GeneID" id="108668546"/>
<evidence type="ECO:0000313" key="8">
    <source>
        <dbReference type="RefSeq" id="XP_018011272.1"/>
    </source>
</evidence>
<dbReference type="GO" id="GO:0005737">
    <property type="term" value="C:cytoplasm"/>
    <property type="evidence" value="ECO:0007669"/>
    <property type="project" value="TreeGrafter"/>
</dbReference>
<feature type="domain" description="PIF1/LRR1 pleckstrin homology" evidence="4">
    <location>
        <begin position="12"/>
        <end position="126"/>
    </location>
</feature>
<dbReference type="InterPro" id="IPR050216">
    <property type="entry name" value="LRR_domain-containing"/>
</dbReference>
<keyword evidence="5" id="KW-1185">Reference proteome</keyword>
<dbReference type="InterPro" id="IPR032675">
    <property type="entry name" value="LRR_dom_sf"/>
</dbReference>
<sequence length="434" mass="48822">MITFVARSSWKMRINCEVTSLHRGTAAVSCRQPRAVRSTLSVACAVPGNDQSVCLHLCNAANKLGTQYKILNNVSYLFSKFIEEGKFTIRLINPNLDLLVKTDAEQAKKFVKILSLCVRGKVPKNLSSVEAIRTRDLTKPEVSLNITSQQDYPVKTAFPAHLQQLIVTECKLNRVEGRILRLRRLEILNLSDNLIVEVPRTVADMAALTELVLSGNKIASLPAHLFDGKINATLRKLDLARNQLVLLPASLCLLNKLFTLDVSSNQLMVIPLTIKRLASLQYLNLSDNPLTSLPFAVSEMPLTSLSFDYILPHEYVHEPYYSNSPPVLPLTEMAARTLLGCKHRDPEYLHHLTKDLPSTLRRRLMYFIGCDFCSGVCVSYGTIYYKDLRMGNFKAMLIEKRRGMPVFPGSHMSCCSQRRAERLPRGPSHILAER</sequence>
<dbReference type="RefSeq" id="XP_018011270.1">
    <property type="nucleotide sequence ID" value="XM_018155781.2"/>
</dbReference>
<evidence type="ECO:0000259" key="4">
    <source>
        <dbReference type="Pfam" id="PF25344"/>
    </source>
</evidence>
<dbReference type="Gene3D" id="3.80.10.10">
    <property type="entry name" value="Ribonuclease Inhibitor"/>
    <property type="match status" value="1"/>
</dbReference>
<dbReference type="Pfam" id="PF25344">
    <property type="entry name" value="PH_LRR1"/>
    <property type="match status" value="1"/>
</dbReference>
<dbReference type="InterPro" id="IPR003591">
    <property type="entry name" value="Leu-rich_rpt_typical-subtyp"/>
</dbReference>
<dbReference type="InterPro" id="IPR001611">
    <property type="entry name" value="Leu-rich_rpt"/>
</dbReference>
<dbReference type="AlphaFoldDB" id="A0A8B7NCK0"/>
<dbReference type="KEGG" id="hazt:108668546"/>
<evidence type="ECO:0000256" key="2">
    <source>
        <dbReference type="ARBA" id="ARBA00022737"/>
    </source>
</evidence>
<dbReference type="Pfam" id="PF13855">
    <property type="entry name" value="LRR_8"/>
    <property type="match status" value="2"/>
</dbReference>
<dbReference type="RefSeq" id="XP_018011271.1">
    <property type="nucleotide sequence ID" value="XM_018155782.2"/>
</dbReference>
<dbReference type="RefSeq" id="XP_018011272.1">
    <property type="nucleotide sequence ID" value="XM_018155783.2"/>
</dbReference>
<reference evidence="6 7" key="1">
    <citation type="submission" date="2025-04" db="UniProtKB">
        <authorList>
            <consortium name="RefSeq"/>
        </authorList>
    </citation>
    <scope>IDENTIFICATION</scope>
    <source>
        <tissue evidence="6 7">Whole organism</tissue>
    </source>
</reference>
<keyword evidence="2" id="KW-0677">Repeat</keyword>
<dbReference type="SUPFAM" id="SSF52058">
    <property type="entry name" value="L domain-like"/>
    <property type="match status" value="1"/>
</dbReference>
<proteinExistence type="predicted"/>
<evidence type="ECO:0000313" key="5">
    <source>
        <dbReference type="Proteomes" id="UP000694843"/>
    </source>
</evidence>
<dbReference type="InterPro" id="IPR057437">
    <property type="entry name" value="PIF1/LRR1_PH"/>
</dbReference>
<evidence type="ECO:0000313" key="6">
    <source>
        <dbReference type="RefSeq" id="XP_018011270.1"/>
    </source>
</evidence>
<name>A0A8B7NCK0_HYAAZ</name>